<feature type="compositionally biased region" description="Basic and acidic residues" evidence="1">
    <location>
        <begin position="8"/>
        <end position="22"/>
    </location>
</feature>
<dbReference type="AlphaFoldDB" id="A0A644ZJN6"/>
<gene>
    <name evidence="2" type="ORF">SDC9_87182</name>
</gene>
<evidence type="ECO:0000313" key="2">
    <source>
        <dbReference type="EMBL" id="MPM40538.1"/>
    </source>
</evidence>
<feature type="region of interest" description="Disordered" evidence="1">
    <location>
        <begin position="1"/>
        <end position="25"/>
    </location>
</feature>
<reference evidence="2" key="1">
    <citation type="submission" date="2019-08" db="EMBL/GenBank/DDBJ databases">
        <authorList>
            <person name="Kucharzyk K."/>
            <person name="Murdoch R.W."/>
            <person name="Higgins S."/>
            <person name="Loffler F."/>
        </authorList>
    </citation>
    <scope>NUCLEOTIDE SEQUENCE</scope>
</reference>
<comment type="caution">
    <text evidence="2">The sequence shown here is derived from an EMBL/GenBank/DDBJ whole genome shotgun (WGS) entry which is preliminary data.</text>
</comment>
<evidence type="ECO:0000256" key="1">
    <source>
        <dbReference type="SAM" id="MobiDB-lite"/>
    </source>
</evidence>
<accession>A0A644ZJN6</accession>
<protein>
    <submittedName>
        <fullName evidence="2">Uncharacterized protein</fullName>
    </submittedName>
</protein>
<dbReference type="EMBL" id="VSSQ01009037">
    <property type="protein sequence ID" value="MPM40538.1"/>
    <property type="molecule type" value="Genomic_DNA"/>
</dbReference>
<organism evidence="2">
    <name type="scientific">bioreactor metagenome</name>
    <dbReference type="NCBI Taxonomy" id="1076179"/>
    <lineage>
        <taxon>unclassified sequences</taxon>
        <taxon>metagenomes</taxon>
        <taxon>ecological metagenomes</taxon>
    </lineage>
</organism>
<sequence>MGNPVLCLEHHTSKSDDDRSEVGEGGCAQPNLQVKVFAQGKSLTYVSIEGDDIDKDVFGLQSRPDIGNSQRIVYPCLQIEGTQSDINNNSA</sequence>
<name>A0A644ZJN6_9ZZZZ</name>
<proteinExistence type="predicted"/>